<dbReference type="EMBL" id="JANBVO010000006">
    <property type="protein sequence ID" value="KAJ9151264.1"/>
    <property type="molecule type" value="Genomic_DNA"/>
</dbReference>
<protein>
    <submittedName>
        <fullName evidence="2">HET-domain-containing protein</fullName>
    </submittedName>
</protein>
<evidence type="ECO:0000313" key="3">
    <source>
        <dbReference type="Proteomes" id="UP001174694"/>
    </source>
</evidence>
<name>A0AA38VHG8_9PEZI</name>
<reference evidence="2" key="1">
    <citation type="submission" date="2022-07" db="EMBL/GenBank/DDBJ databases">
        <title>Fungi with potential for degradation of polypropylene.</title>
        <authorList>
            <person name="Gostincar C."/>
        </authorList>
    </citation>
    <scope>NUCLEOTIDE SEQUENCE</scope>
    <source>
        <strain evidence="2">EXF-13308</strain>
    </source>
</reference>
<proteinExistence type="predicted"/>
<organism evidence="2 3">
    <name type="scientific">Pleurostoma richardsiae</name>
    <dbReference type="NCBI Taxonomy" id="41990"/>
    <lineage>
        <taxon>Eukaryota</taxon>
        <taxon>Fungi</taxon>
        <taxon>Dikarya</taxon>
        <taxon>Ascomycota</taxon>
        <taxon>Pezizomycotina</taxon>
        <taxon>Sordariomycetes</taxon>
        <taxon>Sordariomycetidae</taxon>
        <taxon>Calosphaeriales</taxon>
        <taxon>Pleurostomataceae</taxon>
        <taxon>Pleurostoma</taxon>
    </lineage>
</organism>
<dbReference type="Pfam" id="PF06985">
    <property type="entry name" value="HET"/>
    <property type="match status" value="1"/>
</dbReference>
<dbReference type="InterPro" id="IPR052895">
    <property type="entry name" value="HetReg/Transcr_Mod"/>
</dbReference>
<dbReference type="PANTHER" id="PTHR24148:SF73">
    <property type="entry name" value="HET DOMAIN PROTEIN (AFU_ORTHOLOGUE AFUA_8G01020)"/>
    <property type="match status" value="1"/>
</dbReference>
<accession>A0AA38VHG8</accession>
<gene>
    <name evidence="2" type="ORF">NKR23_g3290</name>
</gene>
<evidence type="ECO:0000313" key="2">
    <source>
        <dbReference type="EMBL" id="KAJ9151264.1"/>
    </source>
</evidence>
<dbReference type="AlphaFoldDB" id="A0AA38VHG8"/>
<keyword evidence="3" id="KW-1185">Reference proteome</keyword>
<dbReference type="InterPro" id="IPR010730">
    <property type="entry name" value="HET"/>
</dbReference>
<sequence length="566" mass="65683">MELIDRVRNVWRGPAEKPPPVTSTTDNSAPAFQYEPLRRGWNARHFRLLKLMPGGLDEPPAQCEIFHSILDDYPPYEALSYVWGDENITTPIIVNGVEHEVTVNLALALRYLRYADRERILWVDALCINQKDIPEKSFQVGMMREIYLGAETVLAWLGEEGSTMEAIRYCETLPPAKGRIIPSPDEVPTPSQRQACDDLFFNRPYWKRMWVIQEICHGREVAFYTGCVGIHIEAFVECFLRYTKVTVWERRQNQDLQEAIYDMLLSALEENPIASALDHRPDEWASWRKTEPMMHLLEMLHKFRPQNSGDPRDKIFALLWIAGKKCGVKPDYSLTKEEVYLSVTRKFLQGSTHPFLMVESVNREIRSTPEMPSWAPDFSDRQRVFPRLMWLYYKAFSANRFDPRQVRKAFGPSKLKARSIVLRSVLAATITGVFRTGAVPNETREEYKIALIRYDRRPTSYHRRDNPDPWPAVEEGGEEISWKNTSWGPYRAEVGDIIIVTPLSNIPMVLRRREGDGYLFVGMCWLIDSRITPGRFETDPGFSDIMRGSIWDDVGRTRVVEMFEVY</sequence>
<evidence type="ECO:0000259" key="1">
    <source>
        <dbReference type="Pfam" id="PF06985"/>
    </source>
</evidence>
<dbReference type="PANTHER" id="PTHR24148">
    <property type="entry name" value="ANKYRIN REPEAT DOMAIN-CONTAINING PROTEIN 39 HOMOLOG-RELATED"/>
    <property type="match status" value="1"/>
</dbReference>
<feature type="domain" description="Heterokaryon incompatibility" evidence="1">
    <location>
        <begin position="76"/>
        <end position="214"/>
    </location>
</feature>
<comment type="caution">
    <text evidence="2">The sequence shown here is derived from an EMBL/GenBank/DDBJ whole genome shotgun (WGS) entry which is preliminary data.</text>
</comment>
<dbReference type="Proteomes" id="UP001174694">
    <property type="component" value="Unassembled WGS sequence"/>
</dbReference>